<feature type="compositionally biased region" description="Low complexity" evidence="1">
    <location>
        <begin position="80"/>
        <end position="95"/>
    </location>
</feature>
<sequence>MSQQDSQEEAHYVYPDPSTLDEGNPLGQHPYYRTLQVQEEDDEEAYEGEYRYDDLEEYQYDNEAEQFQDHTGIQNSEGYSTSQQDQLTTTTSSHTNRSKPGTACPCPVEHTSFLSRVEGKKTWIPSQGPQCPRTIHPESPYSLCYTCRERSSHTQAHVEKLTEAGEDTDDRLCQIFKAYNESDKTVRWLKYLNNESRENDGEN</sequence>
<evidence type="ECO:0000256" key="1">
    <source>
        <dbReference type="SAM" id="MobiDB-lite"/>
    </source>
</evidence>
<dbReference type="OrthoDB" id="10597259at2759"/>
<feature type="region of interest" description="Disordered" evidence="1">
    <location>
        <begin position="1"/>
        <end position="30"/>
    </location>
</feature>
<dbReference type="GeneID" id="30197240"/>
<protein>
    <submittedName>
        <fullName evidence="2">Uncharacterized protein</fullName>
    </submittedName>
</protein>
<accession>A0A1E3HLU0</accession>
<dbReference type="RefSeq" id="XP_019028001.1">
    <property type="nucleotide sequence ID" value="XM_019180002.1"/>
</dbReference>
<dbReference type="Proteomes" id="UP000094819">
    <property type="component" value="Unassembled WGS sequence"/>
</dbReference>
<name>A0A1E3HLU0_9TREE</name>
<dbReference type="EMBL" id="AWGH01000050">
    <property type="protein sequence ID" value="ODN77294.1"/>
    <property type="molecule type" value="Genomic_DNA"/>
</dbReference>
<evidence type="ECO:0000313" key="2">
    <source>
        <dbReference type="EMBL" id="ODN77294.1"/>
    </source>
</evidence>
<reference evidence="2 3" key="1">
    <citation type="submission" date="2016-06" db="EMBL/GenBank/DDBJ databases">
        <title>Evolution of pathogenesis and genome organization in the Tremellales.</title>
        <authorList>
            <person name="Cuomo C."/>
            <person name="Litvintseva A."/>
            <person name="Heitman J."/>
            <person name="Chen Y."/>
            <person name="Sun S."/>
            <person name="Springer D."/>
            <person name="Dromer F."/>
            <person name="Young S."/>
            <person name="Zeng Q."/>
            <person name="Chapman S."/>
            <person name="Gujja S."/>
            <person name="Saif S."/>
            <person name="Birren B."/>
        </authorList>
    </citation>
    <scope>NUCLEOTIDE SEQUENCE [LARGE SCALE GENOMIC DNA]</scope>
    <source>
        <strain evidence="2 3">CBS 7118</strain>
    </source>
</reference>
<keyword evidence="3" id="KW-1185">Reference proteome</keyword>
<dbReference type="AlphaFoldDB" id="A0A1E3HLU0"/>
<feature type="region of interest" description="Disordered" evidence="1">
    <location>
        <begin position="54"/>
        <end position="105"/>
    </location>
</feature>
<comment type="caution">
    <text evidence="2">The sequence shown here is derived from an EMBL/GenBank/DDBJ whole genome shotgun (WGS) entry which is preliminary data.</text>
</comment>
<proteinExistence type="predicted"/>
<gene>
    <name evidence="2" type="ORF">L198_08029</name>
</gene>
<organism evidence="2 3">
    <name type="scientific">Cryptococcus wingfieldii CBS 7118</name>
    <dbReference type="NCBI Taxonomy" id="1295528"/>
    <lineage>
        <taxon>Eukaryota</taxon>
        <taxon>Fungi</taxon>
        <taxon>Dikarya</taxon>
        <taxon>Basidiomycota</taxon>
        <taxon>Agaricomycotina</taxon>
        <taxon>Tremellomycetes</taxon>
        <taxon>Tremellales</taxon>
        <taxon>Cryptococcaceae</taxon>
        <taxon>Cryptococcus</taxon>
    </lineage>
</organism>
<feature type="compositionally biased region" description="Acidic residues" evidence="1">
    <location>
        <begin position="54"/>
        <end position="66"/>
    </location>
</feature>
<feature type="compositionally biased region" description="Polar residues" evidence="1">
    <location>
        <begin position="69"/>
        <end position="79"/>
    </location>
</feature>
<evidence type="ECO:0000313" key="3">
    <source>
        <dbReference type="Proteomes" id="UP000094819"/>
    </source>
</evidence>